<reference evidence="2" key="1">
    <citation type="submission" date="2018-06" db="EMBL/GenBank/DDBJ databases">
        <authorList>
            <person name="Zhirakovskaya E."/>
        </authorList>
    </citation>
    <scope>NUCLEOTIDE SEQUENCE</scope>
</reference>
<gene>
    <name evidence="2" type="ORF">MNBD_ALPHA06-1972</name>
</gene>
<dbReference type="EMBL" id="UOEE01000343">
    <property type="protein sequence ID" value="VAW02654.1"/>
    <property type="molecule type" value="Genomic_DNA"/>
</dbReference>
<dbReference type="Gene3D" id="3.40.50.150">
    <property type="entry name" value="Vaccinia Virus protein VP39"/>
    <property type="match status" value="1"/>
</dbReference>
<name>A0A3B0T1G9_9ZZZZ</name>
<protein>
    <recommendedName>
        <fullName evidence="1">Methyltransferase FkbM domain-containing protein</fullName>
    </recommendedName>
</protein>
<dbReference type="InterPro" id="IPR052514">
    <property type="entry name" value="SAM-dependent_MTase"/>
</dbReference>
<dbReference type="AlphaFoldDB" id="A0A3B0T1G9"/>
<evidence type="ECO:0000259" key="1">
    <source>
        <dbReference type="Pfam" id="PF05050"/>
    </source>
</evidence>
<dbReference type="InterPro" id="IPR006342">
    <property type="entry name" value="FkbM_mtfrase"/>
</dbReference>
<dbReference type="InterPro" id="IPR029063">
    <property type="entry name" value="SAM-dependent_MTases_sf"/>
</dbReference>
<accession>A0A3B0T1G9</accession>
<dbReference type="NCBIfam" id="TIGR01444">
    <property type="entry name" value="fkbM_fam"/>
    <property type="match status" value="1"/>
</dbReference>
<dbReference type="Pfam" id="PF05050">
    <property type="entry name" value="Methyltransf_21"/>
    <property type="match status" value="1"/>
</dbReference>
<organism evidence="2">
    <name type="scientific">hydrothermal vent metagenome</name>
    <dbReference type="NCBI Taxonomy" id="652676"/>
    <lineage>
        <taxon>unclassified sequences</taxon>
        <taxon>metagenomes</taxon>
        <taxon>ecological metagenomes</taxon>
    </lineage>
</organism>
<dbReference type="PANTHER" id="PTHR34203:SF15">
    <property type="entry name" value="SLL1173 PROTEIN"/>
    <property type="match status" value="1"/>
</dbReference>
<sequence>MIEGLFLENWGAFPPSRWQQWLIEQSNRHQKGIWPSLCRRLVSFRLRHPLDVVALGAKLRLYPVGNLCEKRVLFTEADFDPGELEQLAKRIHPGFKFVDIGANIGLYSLFVAAQAGPKAKILAVEPQPQIKQRLKFNLSNNQPHQISHVDCAVADKKGMARMGISRRNRGASGFALRSGKTPDDEFVVQTRALAELLESFGMTGADALKMDIEGAEELVLPRFFADTKRADLPKMLLLENNSGWKIDCIALAEEHGYTRTLTTKRNVVLEQDL</sequence>
<dbReference type="PANTHER" id="PTHR34203">
    <property type="entry name" value="METHYLTRANSFERASE, FKBM FAMILY PROTEIN"/>
    <property type="match status" value="1"/>
</dbReference>
<feature type="domain" description="Methyltransferase FkbM" evidence="1">
    <location>
        <begin position="99"/>
        <end position="220"/>
    </location>
</feature>
<dbReference type="SUPFAM" id="SSF53335">
    <property type="entry name" value="S-adenosyl-L-methionine-dependent methyltransferases"/>
    <property type="match status" value="1"/>
</dbReference>
<evidence type="ECO:0000313" key="2">
    <source>
        <dbReference type="EMBL" id="VAW02654.1"/>
    </source>
</evidence>
<proteinExistence type="predicted"/>